<dbReference type="Gene3D" id="2.150.10.10">
    <property type="entry name" value="Serralysin-like metalloprotease, C-terminal"/>
    <property type="match status" value="1"/>
</dbReference>
<dbReference type="GO" id="GO:0005509">
    <property type="term" value="F:calcium ion binding"/>
    <property type="evidence" value="ECO:0007669"/>
    <property type="project" value="InterPro"/>
</dbReference>
<feature type="domain" description="Peptidase M10 serralysin C-terminal" evidence="6">
    <location>
        <begin position="29"/>
        <end position="159"/>
    </location>
</feature>
<dbReference type="InterPro" id="IPR018511">
    <property type="entry name" value="Hemolysin-typ_Ca-bd_CS"/>
</dbReference>
<gene>
    <name evidence="7" type="ORF">BGC33_02045</name>
</gene>
<keyword evidence="4" id="KW-0677">Repeat</keyword>
<comment type="cofactor">
    <cofactor evidence="1">
        <name>Ca(2+)</name>
        <dbReference type="ChEBI" id="CHEBI:29108"/>
    </cofactor>
</comment>
<evidence type="ECO:0000256" key="2">
    <source>
        <dbReference type="ARBA" id="ARBA00004613"/>
    </source>
</evidence>
<protein>
    <recommendedName>
        <fullName evidence="6">Peptidase M10 serralysin C-terminal domain-containing protein</fullName>
    </recommendedName>
</protein>
<comment type="subcellular location">
    <subcellularLocation>
        <location evidence="2">Secreted</location>
    </subcellularLocation>
</comment>
<dbReference type="InterPro" id="IPR013858">
    <property type="entry name" value="Peptidase_M10B_C"/>
</dbReference>
<dbReference type="SUPFAM" id="SSF51120">
    <property type="entry name" value="beta-Roll"/>
    <property type="match status" value="1"/>
</dbReference>
<evidence type="ECO:0000256" key="5">
    <source>
        <dbReference type="ARBA" id="ARBA00022837"/>
    </source>
</evidence>
<dbReference type="InterPro" id="IPR011049">
    <property type="entry name" value="Serralysin-like_metalloprot_C"/>
</dbReference>
<proteinExistence type="predicted"/>
<evidence type="ECO:0000256" key="1">
    <source>
        <dbReference type="ARBA" id="ARBA00001913"/>
    </source>
</evidence>
<keyword evidence="5" id="KW-0106">Calcium</keyword>
<dbReference type="Proteomes" id="UP000182798">
    <property type="component" value="Unassembled WGS sequence"/>
</dbReference>
<evidence type="ECO:0000313" key="7">
    <source>
        <dbReference type="EMBL" id="OJA03170.1"/>
    </source>
</evidence>
<evidence type="ECO:0000313" key="8">
    <source>
        <dbReference type="Proteomes" id="UP000182798"/>
    </source>
</evidence>
<evidence type="ECO:0000259" key="6">
    <source>
        <dbReference type="Pfam" id="PF08548"/>
    </source>
</evidence>
<dbReference type="Pfam" id="PF08548">
    <property type="entry name" value="Peptidase_M10_C"/>
    <property type="match status" value="1"/>
</dbReference>
<feature type="non-terminal residue" evidence="7">
    <location>
        <position position="1"/>
    </location>
</feature>
<dbReference type="GO" id="GO:0005615">
    <property type="term" value="C:extracellular space"/>
    <property type="evidence" value="ECO:0007669"/>
    <property type="project" value="InterPro"/>
</dbReference>
<dbReference type="PROSITE" id="PS00330">
    <property type="entry name" value="HEMOLYSIN_CALCIUM"/>
    <property type="match status" value="1"/>
</dbReference>
<sequence length="172" mass="17499">DLLIIIGGNTLSHDIGNINYGLSEYQNDAEVSNFIGGIGADTITGNADIDTIAGGAGADVITGGAGADIFNYNVVADSTKDNADTITDFEVAIDKLNLKDIITTDTNGSITDAASLAKYIYAEADAGADTNVKLYIKSDGVSTGTVSDSNADMLINLTVVDATAQSALVAAL</sequence>
<keyword evidence="3" id="KW-0964">Secreted</keyword>
<dbReference type="InterPro" id="IPR001343">
    <property type="entry name" value="Hemolysn_Ca-bd"/>
</dbReference>
<organism evidence="7 8">
    <name type="scientific">Bathymodiolus thermophilus thioautotrophic gill symbiont</name>
    <dbReference type="NCBI Taxonomy" id="2360"/>
    <lineage>
        <taxon>Bacteria</taxon>
        <taxon>Pseudomonadati</taxon>
        <taxon>Pseudomonadota</taxon>
        <taxon>Gammaproteobacteria</taxon>
        <taxon>sulfur-oxidizing symbionts</taxon>
    </lineage>
</organism>
<comment type="caution">
    <text evidence="7">The sequence shown here is derived from an EMBL/GenBank/DDBJ whole genome shotgun (WGS) entry which is preliminary data.</text>
</comment>
<dbReference type="NCBIfam" id="TIGR03661">
    <property type="entry name" value="T1SS_VCA0849"/>
    <property type="match status" value="1"/>
</dbReference>
<dbReference type="Pfam" id="PF00353">
    <property type="entry name" value="HemolysinCabind"/>
    <property type="match status" value="1"/>
</dbReference>
<name>A0A1J8Q166_9GAMM</name>
<dbReference type="PRINTS" id="PR00313">
    <property type="entry name" value="CABNDNGRPT"/>
</dbReference>
<reference evidence="8" key="1">
    <citation type="submission" date="2016-09" db="EMBL/GenBank/DDBJ databases">
        <title>Genome Sequence of Bathymodiolus thermophilus sulfur-oxidizing gill endosymbiont.</title>
        <authorList>
            <person name="Ponnudurai R."/>
            <person name="Kleiner M."/>
            <person name="Sayavedra L."/>
            <person name="Thuermer A."/>
            <person name="Felbeck H."/>
            <person name="Schlueter R."/>
            <person name="Schweder T."/>
            <person name="Markert S."/>
        </authorList>
    </citation>
    <scope>NUCLEOTIDE SEQUENCE [LARGE SCALE GENOMIC DNA]</scope>
    <source>
        <strain evidence="8">BAT/CrabSpa'14</strain>
    </source>
</reference>
<evidence type="ECO:0000256" key="4">
    <source>
        <dbReference type="ARBA" id="ARBA00022737"/>
    </source>
</evidence>
<dbReference type="EMBL" id="MIQH01000983">
    <property type="protein sequence ID" value="OJA03170.1"/>
    <property type="molecule type" value="Genomic_DNA"/>
</dbReference>
<dbReference type="InterPro" id="IPR019960">
    <property type="entry name" value="T1SS_VCA0849"/>
</dbReference>
<evidence type="ECO:0000256" key="3">
    <source>
        <dbReference type="ARBA" id="ARBA00022525"/>
    </source>
</evidence>
<accession>A0A1J8Q166</accession>
<feature type="non-terminal residue" evidence="7">
    <location>
        <position position="172"/>
    </location>
</feature>
<dbReference type="AlphaFoldDB" id="A0A1J8Q166"/>